<comment type="similarity">
    <text evidence="5">Belongs to the CopC family.</text>
</comment>
<dbReference type="Gene3D" id="2.60.40.1220">
    <property type="match status" value="1"/>
</dbReference>
<evidence type="ECO:0000313" key="8">
    <source>
        <dbReference type="EMBL" id="AIF97468.1"/>
    </source>
</evidence>
<protein>
    <recommendedName>
        <fullName evidence="5">Copper resistance protein C</fullName>
    </recommendedName>
</protein>
<dbReference type="PANTHER" id="PTHR34820">
    <property type="entry name" value="INNER MEMBRANE PROTEIN YEBZ"/>
    <property type="match status" value="1"/>
</dbReference>
<dbReference type="RefSeq" id="WP_012516837.1">
    <property type="nucleotide sequence ID" value="NZ_CBCSKJ010000005.1"/>
</dbReference>
<dbReference type="KEGG" id="aal:EP13_01430"/>
<feature type="signal peptide" evidence="6">
    <location>
        <begin position="1"/>
        <end position="18"/>
    </location>
</feature>
<evidence type="ECO:0000313" key="9">
    <source>
        <dbReference type="Proteomes" id="UP000056090"/>
    </source>
</evidence>
<dbReference type="PANTHER" id="PTHR34820:SF4">
    <property type="entry name" value="INNER MEMBRANE PROTEIN YEBZ"/>
    <property type="match status" value="1"/>
</dbReference>
<dbReference type="SUPFAM" id="SSF81296">
    <property type="entry name" value="E set domains"/>
    <property type="match status" value="1"/>
</dbReference>
<keyword evidence="2 5" id="KW-0479">Metal-binding</keyword>
<evidence type="ECO:0000256" key="4">
    <source>
        <dbReference type="ARBA" id="ARBA00023008"/>
    </source>
</evidence>
<keyword evidence="9" id="KW-1185">Reference proteome</keyword>
<evidence type="ECO:0000256" key="5">
    <source>
        <dbReference type="RuleBase" id="RU369037"/>
    </source>
</evidence>
<organism evidence="8 9">
    <name type="scientific">Alteromonas australica</name>
    <dbReference type="NCBI Taxonomy" id="589873"/>
    <lineage>
        <taxon>Bacteria</taxon>
        <taxon>Pseudomonadati</taxon>
        <taxon>Pseudomonadota</taxon>
        <taxon>Gammaproteobacteria</taxon>
        <taxon>Alteromonadales</taxon>
        <taxon>Alteromonadaceae</taxon>
        <taxon>Alteromonas/Salinimonas group</taxon>
        <taxon>Alteromonas</taxon>
    </lineage>
</organism>
<gene>
    <name evidence="8" type="ORF">EP13_01430</name>
</gene>
<dbReference type="GO" id="GO:0005507">
    <property type="term" value="F:copper ion binding"/>
    <property type="evidence" value="ECO:0007669"/>
    <property type="project" value="UniProtKB-UniRule"/>
</dbReference>
<dbReference type="InterPro" id="IPR007348">
    <property type="entry name" value="CopC_dom"/>
</dbReference>
<dbReference type="GO" id="GO:0046688">
    <property type="term" value="P:response to copper ion"/>
    <property type="evidence" value="ECO:0007669"/>
    <property type="project" value="UniProtKB-UniRule"/>
</dbReference>
<evidence type="ECO:0000256" key="6">
    <source>
        <dbReference type="SAM" id="SignalP"/>
    </source>
</evidence>
<keyword evidence="5" id="KW-0574">Periplasm</keyword>
<proteinExistence type="inferred from homology"/>
<name>A0A075NVL8_9ALTE</name>
<evidence type="ECO:0000256" key="1">
    <source>
        <dbReference type="ARBA" id="ARBA00004196"/>
    </source>
</evidence>
<dbReference type="InterPro" id="IPR032694">
    <property type="entry name" value="CopC/D"/>
</dbReference>
<dbReference type="EMBL" id="CP008849">
    <property type="protein sequence ID" value="AIF97468.1"/>
    <property type="molecule type" value="Genomic_DNA"/>
</dbReference>
<dbReference type="AlphaFoldDB" id="A0A075NVL8"/>
<dbReference type="Pfam" id="PF04234">
    <property type="entry name" value="CopC"/>
    <property type="match status" value="1"/>
</dbReference>
<dbReference type="InterPro" id="IPR014756">
    <property type="entry name" value="Ig_E-set"/>
</dbReference>
<accession>A0A075NVL8</accession>
<evidence type="ECO:0000256" key="2">
    <source>
        <dbReference type="ARBA" id="ARBA00022723"/>
    </source>
</evidence>
<dbReference type="GO" id="GO:0030313">
    <property type="term" value="C:cell envelope"/>
    <property type="evidence" value="ECO:0007669"/>
    <property type="project" value="UniProtKB-SubCell"/>
</dbReference>
<dbReference type="Proteomes" id="UP000056090">
    <property type="component" value="Chromosome"/>
</dbReference>
<dbReference type="GO" id="GO:0006825">
    <property type="term" value="P:copper ion transport"/>
    <property type="evidence" value="ECO:0007669"/>
    <property type="project" value="InterPro"/>
</dbReference>
<comment type="function">
    <text evidence="5">Involved in copper resistance.</text>
</comment>
<dbReference type="eggNOG" id="COG2372">
    <property type="taxonomic scope" value="Bacteria"/>
</dbReference>
<keyword evidence="4 5" id="KW-0186">Copper</keyword>
<dbReference type="GO" id="GO:0005886">
    <property type="term" value="C:plasma membrane"/>
    <property type="evidence" value="ECO:0007669"/>
    <property type="project" value="TreeGrafter"/>
</dbReference>
<evidence type="ECO:0000256" key="3">
    <source>
        <dbReference type="ARBA" id="ARBA00022729"/>
    </source>
</evidence>
<comment type="subcellular location">
    <subcellularLocation>
        <location evidence="1">Cell envelope</location>
    </subcellularLocation>
    <subcellularLocation>
        <location evidence="5">Periplasm</location>
    </subcellularLocation>
</comment>
<keyword evidence="3 5" id="KW-0732">Signal</keyword>
<evidence type="ECO:0000259" key="7">
    <source>
        <dbReference type="Pfam" id="PF04234"/>
    </source>
</evidence>
<reference evidence="8 9" key="1">
    <citation type="submission" date="2014-06" db="EMBL/GenBank/DDBJ databases">
        <title>Genomes of Alteromonas australica, a world apart.</title>
        <authorList>
            <person name="Gonzaga A."/>
            <person name="Lopez-Perez M."/>
            <person name="Rodriguez-Valera F."/>
        </authorList>
    </citation>
    <scope>NUCLEOTIDE SEQUENCE [LARGE SCALE GENOMIC DNA]</scope>
    <source>
        <strain evidence="8 9">H 17</strain>
    </source>
</reference>
<feature type="chain" id="PRO_5001707878" description="Copper resistance protein C" evidence="6">
    <location>
        <begin position="19"/>
        <end position="130"/>
    </location>
</feature>
<feature type="domain" description="CopC" evidence="7">
    <location>
        <begin position="19"/>
        <end position="111"/>
    </location>
</feature>
<dbReference type="GO" id="GO:0042597">
    <property type="term" value="C:periplasmic space"/>
    <property type="evidence" value="ECO:0007669"/>
    <property type="project" value="UniProtKB-SubCell"/>
</dbReference>
<dbReference type="GeneID" id="78253607"/>
<dbReference type="InterPro" id="IPR014755">
    <property type="entry name" value="Cu-Rt/internalin_Ig-like"/>
</dbReference>
<sequence>MKLIFSMLMVALSFSTFAHTTLKTSTPKDNAMLMSSPPELSLVFTKPVRLARVTLQSKSGETIPFEFKPSTELASAFSYELPGLPVDTYTVNWMLLGQDGHKMEGAFSFMVHASMMKHNDKKHDSTHGNH</sequence>